<keyword evidence="10" id="KW-0233">DNA recombination</keyword>
<evidence type="ECO:0000256" key="7">
    <source>
        <dbReference type="ARBA" id="ARBA00022908"/>
    </source>
</evidence>
<dbReference type="SUPFAM" id="SSF53098">
    <property type="entry name" value="Ribonuclease H-like"/>
    <property type="match status" value="1"/>
</dbReference>
<dbReference type="PANTHER" id="PTHR42648:SF11">
    <property type="entry name" value="TRANSPOSON TY4-P GAG-POL POLYPROTEIN"/>
    <property type="match status" value="1"/>
</dbReference>
<keyword evidence="9" id="KW-0808">Transferase</keyword>
<evidence type="ECO:0000256" key="11">
    <source>
        <dbReference type="ARBA" id="ARBA00023268"/>
    </source>
</evidence>
<keyword evidence="9" id="KW-0239">DNA-directed DNA polymerase</keyword>
<reference evidence="13" key="1">
    <citation type="submission" date="2021-03" db="EMBL/GenBank/DDBJ databases">
        <title>Draft genome sequence of rust myrtle Austropuccinia psidii MF-1, a brazilian biotype.</title>
        <authorList>
            <person name="Quecine M.C."/>
            <person name="Pachon D.M.R."/>
            <person name="Bonatelli M.L."/>
            <person name="Correr F.H."/>
            <person name="Franceschini L.M."/>
            <person name="Leite T.F."/>
            <person name="Margarido G.R.A."/>
            <person name="Almeida C.A."/>
            <person name="Ferrarezi J.A."/>
            <person name="Labate C.A."/>
        </authorList>
    </citation>
    <scope>NUCLEOTIDE SEQUENCE</scope>
    <source>
        <strain evidence="13">MF-1</strain>
    </source>
</reference>
<evidence type="ECO:0000313" key="13">
    <source>
        <dbReference type="EMBL" id="MBW0492099.1"/>
    </source>
</evidence>
<protein>
    <recommendedName>
        <fullName evidence="12">Reverse transcriptase Ty1/copia-type domain-containing protein</fullName>
    </recommendedName>
</protein>
<dbReference type="InterPro" id="IPR036397">
    <property type="entry name" value="RNaseH_sf"/>
</dbReference>
<dbReference type="EMBL" id="AVOT02011432">
    <property type="protein sequence ID" value="MBW0492099.1"/>
    <property type="molecule type" value="Genomic_DNA"/>
</dbReference>
<proteinExistence type="predicted"/>
<keyword evidence="5" id="KW-0378">Hydrolase</keyword>
<evidence type="ECO:0000256" key="5">
    <source>
        <dbReference type="ARBA" id="ARBA00022801"/>
    </source>
</evidence>
<dbReference type="Proteomes" id="UP000765509">
    <property type="component" value="Unassembled WGS sequence"/>
</dbReference>
<dbReference type="GO" id="GO:0004519">
    <property type="term" value="F:endonuclease activity"/>
    <property type="evidence" value="ECO:0007669"/>
    <property type="project" value="UniProtKB-KW"/>
</dbReference>
<keyword evidence="7" id="KW-0229">DNA integration</keyword>
<evidence type="ECO:0000256" key="3">
    <source>
        <dbReference type="ARBA" id="ARBA00022723"/>
    </source>
</evidence>
<comment type="caution">
    <text evidence="13">The sequence shown here is derived from an EMBL/GenBank/DDBJ whole genome shotgun (WGS) entry which is preliminary data.</text>
</comment>
<evidence type="ECO:0000313" key="14">
    <source>
        <dbReference type="Proteomes" id="UP000765509"/>
    </source>
</evidence>
<evidence type="ECO:0000256" key="6">
    <source>
        <dbReference type="ARBA" id="ARBA00022842"/>
    </source>
</evidence>
<keyword evidence="11" id="KW-0511">Multifunctional enzyme</keyword>
<dbReference type="Gene3D" id="3.30.420.10">
    <property type="entry name" value="Ribonuclease H-like superfamily/Ribonuclease H"/>
    <property type="match status" value="1"/>
</dbReference>
<evidence type="ECO:0000256" key="1">
    <source>
        <dbReference type="ARBA" id="ARBA00022695"/>
    </source>
</evidence>
<evidence type="ECO:0000256" key="2">
    <source>
        <dbReference type="ARBA" id="ARBA00022722"/>
    </source>
</evidence>
<name>A0A9Q3H6Y8_9BASI</name>
<dbReference type="GO" id="GO:0003964">
    <property type="term" value="F:RNA-directed DNA polymerase activity"/>
    <property type="evidence" value="ECO:0007669"/>
    <property type="project" value="UniProtKB-KW"/>
</dbReference>
<dbReference type="Pfam" id="PF07727">
    <property type="entry name" value="RVT_2"/>
    <property type="match status" value="1"/>
</dbReference>
<dbReference type="InterPro" id="IPR039537">
    <property type="entry name" value="Retrotran_Ty1/copia-like"/>
</dbReference>
<dbReference type="PANTHER" id="PTHR42648">
    <property type="entry name" value="TRANSPOSASE, PUTATIVE-RELATED"/>
    <property type="match status" value="1"/>
</dbReference>
<evidence type="ECO:0000256" key="4">
    <source>
        <dbReference type="ARBA" id="ARBA00022759"/>
    </source>
</evidence>
<evidence type="ECO:0000256" key="9">
    <source>
        <dbReference type="ARBA" id="ARBA00022932"/>
    </source>
</evidence>
<evidence type="ECO:0000259" key="12">
    <source>
        <dbReference type="Pfam" id="PF07727"/>
    </source>
</evidence>
<dbReference type="AlphaFoldDB" id="A0A9Q3H6Y8"/>
<keyword evidence="8" id="KW-0695">RNA-directed DNA polymerase</keyword>
<keyword evidence="14" id="KW-1185">Reference proteome</keyword>
<keyword evidence="6" id="KW-0460">Magnesium</keyword>
<keyword evidence="2" id="KW-0540">Nuclease</keyword>
<accession>A0A9Q3H6Y8</accession>
<sequence>MYLKLNTYAINLVMNNGGLFTSIHSKTFFKTHAIITHYNALYTPQKNPVSERGNCSTSKKVCALLKYTKLPDPLWGEAVVTAVSYENISPLKRDKLRAYTLWHNRSLDYAHLWIPGLEYGDTYAPTGTMATFQLILSLGVTNHWQIHHMNAKTVFLDSILTEDIYLRPPVWNYLHQNDWTFLIQVHVDHMTIVSTDVSRFKKIIGRQYEMENLGVLQHILGIEAMRS</sequence>
<dbReference type="GO" id="GO:0016787">
    <property type="term" value="F:hydrolase activity"/>
    <property type="evidence" value="ECO:0007669"/>
    <property type="project" value="UniProtKB-KW"/>
</dbReference>
<keyword evidence="4" id="KW-0255">Endonuclease</keyword>
<dbReference type="GO" id="GO:0006310">
    <property type="term" value="P:DNA recombination"/>
    <property type="evidence" value="ECO:0007669"/>
    <property type="project" value="UniProtKB-KW"/>
</dbReference>
<dbReference type="GO" id="GO:0003676">
    <property type="term" value="F:nucleic acid binding"/>
    <property type="evidence" value="ECO:0007669"/>
    <property type="project" value="InterPro"/>
</dbReference>
<gene>
    <name evidence="13" type="ORF">O181_031814</name>
</gene>
<evidence type="ECO:0000256" key="10">
    <source>
        <dbReference type="ARBA" id="ARBA00023172"/>
    </source>
</evidence>
<keyword evidence="1" id="KW-0548">Nucleotidyltransferase</keyword>
<keyword evidence="3" id="KW-0479">Metal-binding</keyword>
<dbReference type="InterPro" id="IPR012337">
    <property type="entry name" value="RNaseH-like_sf"/>
</dbReference>
<dbReference type="InterPro" id="IPR013103">
    <property type="entry name" value="RVT_2"/>
</dbReference>
<evidence type="ECO:0000256" key="8">
    <source>
        <dbReference type="ARBA" id="ARBA00022918"/>
    </source>
</evidence>
<organism evidence="13 14">
    <name type="scientific">Austropuccinia psidii MF-1</name>
    <dbReference type="NCBI Taxonomy" id="1389203"/>
    <lineage>
        <taxon>Eukaryota</taxon>
        <taxon>Fungi</taxon>
        <taxon>Dikarya</taxon>
        <taxon>Basidiomycota</taxon>
        <taxon>Pucciniomycotina</taxon>
        <taxon>Pucciniomycetes</taxon>
        <taxon>Pucciniales</taxon>
        <taxon>Sphaerophragmiaceae</taxon>
        <taxon>Austropuccinia</taxon>
    </lineage>
</organism>
<dbReference type="GO" id="GO:0046872">
    <property type="term" value="F:metal ion binding"/>
    <property type="evidence" value="ECO:0007669"/>
    <property type="project" value="UniProtKB-KW"/>
</dbReference>
<dbReference type="GO" id="GO:0003887">
    <property type="term" value="F:DNA-directed DNA polymerase activity"/>
    <property type="evidence" value="ECO:0007669"/>
    <property type="project" value="UniProtKB-KW"/>
</dbReference>
<dbReference type="GO" id="GO:0015074">
    <property type="term" value="P:DNA integration"/>
    <property type="evidence" value="ECO:0007669"/>
    <property type="project" value="UniProtKB-KW"/>
</dbReference>
<dbReference type="OrthoDB" id="3243429at2759"/>
<feature type="domain" description="Reverse transcriptase Ty1/copia-type" evidence="12">
    <location>
        <begin position="105"/>
        <end position="171"/>
    </location>
</feature>